<keyword evidence="1" id="KW-0812">Transmembrane</keyword>
<organism evidence="2 3">
    <name type="scientific">Winogradskyella immobilis</name>
    <dbReference type="NCBI Taxonomy" id="2816852"/>
    <lineage>
        <taxon>Bacteria</taxon>
        <taxon>Pseudomonadati</taxon>
        <taxon>Bacteroidota</taxon>
        <taxon>Flavobacteriia</taxon>
        <taxon>Flavobacteriales</taxon>
        <taxon>Flavobacteriaceae</taxon>
        <taxon>Winogradskyella</taxon>
    </lineage>
</organism>
<dbReference type="Proteomes" id="UP000778797">
    <property type="component" value="Unassembled WGS sequence"/>
</dbReference>
<name>A0ABS8EKQ8_9FLAO</name>
<evidence type="ECO:0000256" key="1">
    <source>
        <dbReference type="SAM" id="Phobius"/>
    </source>
</evidence>
<comment type="caution">
    <text evidence="2">The sequence shown here is derived from an EMBL/GenBank/DDBJ whole genome shotgun (WGS) entry which is preliminary data.</text>
</comment>
<reference evidence="2" key="2">
    <citation type="submission" date="2021-10" db="EMBL/GenBank/DDBJ databases">
        <title>Genome of Winogradskyella sp. E313.</title>
        <authorList>
            <person name="Zhou Y."/>
        </authorList>
    </citation>
    <scope>NUCLEOTIDE SEQUENCE</scope>
    <source>
        <strain evidence="2">E313</strain>
    </source>
</reference>
<feature type="transmembrane region" description="Helical" evidence="1">
    <location>
        <begin position="122"/>
        <end position="144"/>
    </location>
</feature>
<evidence type="ECO:0000313" key="3">
    <source>
        <dbReference type="Proteomes" id="UP000778797"/>
    </source>
</evidence>
<dbReference type="RefSeq" id="WP_227475574.1">
    <property type="nucleotide sequence ID" value="NZ_JAFMPT010000001.1"/>
</dbReference>
<reference evidence="2" key="1">
    <citation type="submission" date="2021-03" db="EMBL/GenBank/DDBJ databases">
        <authorList>
            <person name="Ping X."/>
        </authorList>
    </citation>
    <scope>NUCLEOTIDE SEQUENCE</scope>
    <source>
        <strain evidence="2">E313</strain>
    </source>
</reference>
<protein>
    <submittedName>
        <fullName evidence="2">PepSY domain-containing protein</fullName>
    </submittedName>
</protein>
<accession>A0ABS8EKQ8</accession>
<keyword evidence="1" id="KW-0472">Membrane</keyword>
<feature type="transmembrane region" description="Helical" evidence="1">
    <location>
        <begin position="17"/>
        <end position="38"/>
    </location>
</feature>
<dbReference type="EMBL" id="JAFMPT010000001">
    <property type="protein sequence ID" value="MCC1483155.1"/>
    <property type="molecule type" value="Genomic_DNA"/>
</dbReference>
<gene>
    <name evidence="2" type="ORF">J1C55_01010</name>
</gene>
<sequence length="171" mass="19650">MARKKSTSASMRIMHRYLGFFLVGIMAMYALSGIVLIFRDTDIFKKTITVEKQIAIQLDASEIGAALKIRRLKVDRVEGNIYHFKNGTYNADTGEANYTIKRLPYVLDKMTHLHKSKSAEPLFFLNIFFGLSLLFFVISAFWMYLPKTPIFKKGLYFTLAGMLLTLILLFI</sequence>
<proteinExistence type="predicted"/>
<keyword evidence="3" id="KW-1185">Reference proteome</keyword>
<evidence type="ECO:0000313" key="2">
    <source>
        <dbReference type="EMBL" id="MCC1483155.1"/>
    </source>
</evidence>
<feature type="transmembrane region" description="Helical" evidence="1">
    <location>
        <begin position="150"/>
        <end position="170"/>
    </location>
</feature>
<keyword evidence="1" id="KW-1133">Transmembrane helix</keyword>